<organism evidence="10 11">
    <name type="scientific">Paracoccus caeni</name>
    <dbReference type="NCBI Taxonomy" id="657651"/>
    <lineage>
        <taxon>Bacteria</taxon>
        <taxon>Pseudomonadati</taxon>
        <taxon>Pseudomonadota</taxon>
        <taxon>Alphaproteobacteria</taxon>
        <taxon>Rhodobacterales</taxon>
        <taxon>Paracoccaceae</taxon>
        <taxon>Paracoccus</taxon>
    </lineage>
</organism>
<dbReference type="AlphaFoldDB" id="A0A934SLJ1"/>
<protein>
    <recommendedName>
        <fullName evidence="3 9">Gluconokinase</fullName>
        <ecNumber evidence="3 9">2.7.1.12</ecNumber>
    </recommendedName>
</protein>
<dbReference type="Gene3D" id="3.40.50.300">
    <property type="entry name" value="P-loop containing nucleotide triphosphate hydrolases"/>
    <property type="match status" value="1"/>
</dbReference>
<dbReference type="CDD" id="cd02021">
    <property type="entry name" value="GntK"/>
    <property type="match status" value="1"/>
</dbReference>
<evidence type="ECO:0000313" key="10">
    <source>
        <dbReference type="EMBL" id="MBK4217447.1"/>
    </source>
</evidence>
<evidence type="ECO:0000256" key="3">
    <source>
        <dbReference type="ARBA" id="ARBA00012054"/>
    </source>
</evidence>
<accession>A0A934SLJ1</accession>
<comment type="caution">
    <text evidence="10">The sequence shown here is derived from an EMBL/GenBank/DDBJ whole genome shotgun (WGS) entry which is preliminary data.</text>
</comment>
<comment type="similarity">
    <text evidence="2 9">Belongs to the gluconokinase GntK/GntV family.</text>
</comment>
<dbReference type="InterPro" id="IPR006001">
    <property type="entry name" value="Therm_gnt_kin"/>
</dbReference>
<dbReference type="GO" id="GO:0005737">
    <property type="term" value="C:cytoplasm"/>
    <property type="evidence" value="ECO:0007669"/>
    <property type="project" value="TreeGrafter"/>
</dbReference>
<sequence>MVMGPSGVGKTSIAVGLAEAIGATFIEGDDYHPPENRAAMASGHPLTDEMRWPWLEALSVAVRDSIATQRTVFACSALKRSYRDLLRDRIGGLDLVYLHAPAELILERMKARVHFMPPELLQSQLDTLEVPTPDEEPITLDMTLSIEGAVNQGLDQLRARHGL</sequence>
<dbReference type="GO" id="GO:0005524">
    <property type="term" value="F:ATP binding"/>
    <property type="evidence" value="ECO:0007669"/>
    <property type="project" value="UniProtKB-KW"/>
</dbReference>
<evidence type="ECO:0000256" key="6">
    <source>
        <dbReference type="ARBA" id="ARBA00022777"/>
    </source>
</evidence>
<keyword evidence="4 9" id="KW-0808">Transferase</keyword>
<dbReference type="NCBIfam" id="TIGR01313">
    <property type="entry name" value="therm_gnt_kin"/>
    <property type="match status" value="1"/>
</dbReference>
<evidence type="ECO:0000256" key="1">
    <source>
        <dbReference type="ARBA" id="ARBA00004761"/>
    </source>
</evidence>
<evidence type="ECO:0000256" key="9">
    <source>
        <dbReference type="RuleBase" id="RU363066"/>
    </source>
</evidence>
<comment type="catalytic activity">
    <reaction evidence="8 9">
        <text>D-gluconate + ATP = 6-phospho-D-gluconate + ADP + H(+)</text>
        <dbReference type="Rhea" id="RHEA:19433"/>
        <dbReference type="ChEBI" id="CHEBI:15378"/>
        <dbReference type="ChEBI" id="CHEBI:18391"/>
        <dbReference type="ChEBI" id="CHEBI:30616"/>
        <dbReference type="ChEBI" id="CHEBI:58759"/>
        <dbReference type="ChEBI" id="CHEBI:456216"/>
        <dbReference type="EC" id="2.7.1.12"/>
    </reaction>
</comment>
<dbReference type="InterPro" id="IPR027417">
    <property type="entry name" value="P-loop_NTPase"/>
</dbReference>
<keyword evidence="5 9" id="KW-0547">Nucleotide-binding</keyword>
<dbReference type="GO" id="GO:0046316">
    <property type="term" value="F:gluconokinase activity"/>
    <property type="evidence" value="ECO:0007669"/>
    <property type="project" value="UniProtKB-EC"/>
</dbReference>
<evidence type="ECO:0000256" key="2">
    <source>
        <dbReference type="ARBA" id="ARBA00008420"/>
    </source>
</evidence>
<evidence type="ECO:0000256" key="5">
    <source>
        <dbReference type="ARBA" id="ARBA00022741"/>
    </source>
</evidence>
<keyword evidence="7 9" id="KW-0067">ATP-binding</keyword>
<name>A0A934SLJ1_9RHOB</name>
<dbReference type="PANTHER" id="PTHR43442:SF3">
    <property type="entry name" value="GLUCONOKINASE-RELATED"/>
    <property type="match status" value="1"/>
</dbReference>
<dbReference type="Proteomes" id="UP000640485">
    <property type="component" value="Unassembled WGS sequence"/>
</dbReference>
<comment type="pathway">
    <text evidence="1">Carbohydrate acid metabolism.</text>
</comment>
<gene>
    <name evidence="10" type="ORF">JJJ17_16075</name>
</gene>
<evidence type="ECO:0000256" key="8">
    <source>
        <dbReference type="ARBA" id="ARBA00048090"/>
    </source>
</evidence>
<keyword evidence="6 9" id="KW-0418">Kinase</keyword>
<dbReference type="Pfam" id="PF01202">
    <property type="entry name" value="SKI"/>
    <property type="match status" value="1"/>
</dbReference>
<proteinExistence type="inferred from homology"/>
<keyword evidence="11" id="KW-1185">Reference proteome</keyword>
<reference evidence="10" key="1">
    <citation type="submission" date="2021-01" db="EMBL/GenBank/DDBJ databases">
        <title>Paracoccus amoyensis sp. nov., isolated from the surface seawater along the coast of Xiamen Island, China.</title>
        <authorList>
            <person name="Lyu L."/>
        </authorList>
    </citation>
    <scope>NUCLEOTIDE SEQUENCE</scope>
    <source>
        <strain evidence="10">MJ17</strain>
    </source>
</reference>
<dbReference type="GO" id="GO:0005975">
    <property type="term" value="P:carbohydrate metabolic process"/>
    <property type="evidence" value="ECO:0007669"/>
    <property type="project" value="InterPro"/>
</dbReference>
<evidence type="ECO:0000313" key="11">
    <source>
        <dbReference type="Proteomes" id="UP000640485"/>
    </source>
</evidence>
<dbReference type="PANTHER" id="PTHR43442">
    <property type="entry name" value="GLUCONOKINASE-RELATED"/>
    <property type="match status" value="1"/>
</dbReference>
<dbReference type="SUPFAM" id="SSF52540">
    <property type="entry name" value="P-loop containing nucleoside triphosphate hydrolases"/>
    <property type="match status" value="1"/>
</dbReference>
<dbReference type="EMBL" id="JAEPRQ010000007">
    <property type="protein sequence ID" value="MBK4217447.1"/>
    <property type="molecule type" value="Genomic_DNA"/>
</dbReference>
<evidence type="ECO:0000256" key="7">
    <source>
        <dbReference type="ARBA" id="ARBA00022840"/>
    </source>
</evidence>
<evidence type="ECO:0000256" key="4">
    <source>
        <dbReference type="ARBA" id="ARBA00022679"/>
    </source>
</evidence>
<dbReference type="InterPro" id="IPR031322">
    <property type="entry name" value="Shikimate/glucono_kinase"/>
</dbReference>
<dbReference type="EC" id="2.7.1.12" evidence="3 9"/>